<accession>A0ABD3WYR9</accession>
<dbReference type="SMART" id="SM01140">
    <property type="entry name" value="Drf_GBD"/>
    <property type="match status" value="1"/>
</dbReference>
<proteinExistence type="predicted"/>
<dbReference type="InterPro" id="IPR016024">
    <property type="entry name" value="ARM-type_fold"/>
</dbReference>
<evidence type="ECO:0000313" key="6">
    <source>
        <dbReference type="Proteomes" id="UP001634394"/>
    </source>
</evidence>
<dbReference type="SMART" id="SM00498">
    <property type="entry name" value="FH2"/>
    <property type="match status" value="1"/>
</dbReference>
<dbReference type="Proteomes" id="UP001634394">
    <property type="component" value="Unassembled WGS sequence"/>
</dbReference>
<feature type="compositionally biased region" description="Pro residues" evidence="2">
    <location>
        <begin position="678"/>
        <end position="752"/>
    </location>
</feature>
<comment type="caution">
    <text evidence="5">The sequence shown here is derived from an EMBL/GenBank/DDBJ whole genome shotgun (WGS) entry which is preliminary data.</text>
</comment>
<feature type="domain" description="GBD/FH3" evidence="3">
    <location>
        <begin position="198"/>
        <end position="567"/>
    </location>
</feature>
<sequence>MASFRKGKKSNASSGKAKRSRGKFKFCCGLFDRASEDESLNHPLEIDMGKAESKIIQVVDKTPDVAIGSVLGNQAQGENCVDDQCKMKAETNELSENDVTIEESYISIEQKKSVGKLQLVKQRCFNAEDNSNYAAKSAVHKNERTEVDGSEDHSRDNTIHGHLHSDEVVRDISKMDEQAMSGIFVASICEEQNKGDHSDSSDDEKSQKSDSSYTSCEASVTPEDFVDGKDMTKGKIPPKKGIVRLQSKLLDAVLQQKLDECSAEYFVQILNSPSAKIFAALRTKLRKNNQEWNQEFLELQGLDCLFNYVDVAGQRKVTQLSDALLLLECVECIKALMNSKIGMQYLVQHSTYVSKLTKALDTNNVMVKKQVFELLSALCVYSPDGYRLTLSALDSYKVAKKHRYRYSIIVHELRTAEIKPYKTTLLAFINCILVATEDRKERVRLRNQFIGLNILDILEELRNEDDEDLLIQCNVFDDEKLADEEALAFLNPTGIDINNHQEIFNSIYQRVFNTPHSDVFLTILQTLMHIGDESGECKVKEPGMTDIRWDCAETAIRQAILMPLPKRSDSSNAFPSSKPYCDHCGFFQKRFKDETIQTDTNTVIDSVRTSPDTESLSDAEKKTVMQELSHALLRSDANQSNQNQTTPMPPPPPPPPPLPGQSGVSSPFPYPDFSVPCQIPPPPPPPPLPGGGLVPLPPPPPPLPGFVGTAPPPPPPLPGQAGPPAPPPLPGQSGPRPPPAPPAFGNVPPPPALITKESCSNIYSQPPVKGISTPTPKHTMKSFNWTKVPPHTISVQENVWKEVLSMDDQIPVHYDTLEQLFCQQQMENDTVDEKKSNSKLPPVVILLENKRSMSVNIFLKQFKQGNKEIVEMIQEGDINKIGAERLRGLQKILPKPDEIARIKDFDGDKDNLGAAEKFYLLLSDLPGFKTRIDGLVLKIDFQINMEKLLSAIQTYIHSCTALLENEALKVFLRFILHTGNFINSGRFSGNAVGFRISSLTKLTDTRANKPRVTLLHYLVNEAEKENKNAISFADQLLPDLNTLSKMTLDNLNAELRELDAGVETLFKQLQNSPDDIKNMLETFVQAAQKELAEAKFNMGQIEKLTKRVAVHFCENEASFKIEEFVIIMNSFCEKVKQCQKENEQRRLQEEKADKRRKAQSASAANVKKSHSLPPKEEDGCIIDRLLDEIKKGYNLRKAPLRQTESLP</sequence>
<dbReference type="SUPFAM" id="SSF101447">
    <property type="entry name" value="Formin homology 2 domain (FH2 domain)"/>
    <property type="match status" value="1"/>
</dbReference>
<keyword evidence="1" id="KW-0175">Coiled coil</keyword>
<name>A0ABD3WYR9_SINWO</name>
<dbReference type="InterPro" id="IPR010473">
    <property type="entry name" value="GTPase-bd"/>
</dbReference>
<dbReference type="PROSITE" id="PS51444">
    <property type="entry name" value="FH2"/>
    <property type="match status" value="1"/>
</dbReference>
<feature type="region of interest" description="Disordered" evidence="2">
    <location>
        <begin position="1"/>
        <end position="21"/>
    </location>
</feature>
<evidence type="ECO:0000313" key="5">
    <source>
        <dbReference type="EMBL" id="KAL3878403.1"/>
    </source>
</evidence>
<dbReference type="PROSITE" id="PS51232">
    <property type="entry name" value="GBD_FH3"/>
    <property type="match status" value="1"/>
</dbReference>
<dbReference type="Pfam" id="PF02181">
    <property type="entry name" value="FH2"/>
    <property type="match status" value="1"/>
</dbReference>
<dbReference type="SUPFAM" id="SSF48371">
    <property type="entry name" value="ARM repeat"/>
    <property type="match status" value="1"/>
</dbReference>
<feature type="domain" description="FH2" evidence="4">
    <location>
        <begin position="770"/>
        <end position="1161"/>
    </location>
</feature>
<dbReference type="Pfam" id="PF06371">
    <property type="entry name" value="Drf_GBD"/>
    <property type="match status" value="1"/>
</dbReference>
<dbReference type="Gene3D" id="1.20.58.2220">
    <property type="entry name" value="Formin, FH2 domain"/>
    <property type="match status" value="1"/>
</dbReference>
<feature type="region of interest" description="Disordered" evidence="2">
    <location>
        <begin position="637"/>
        <end position="757"/>
    </location>
</feature>
<dbReference type="AlphaFoldDB" id="A0ABD3WYR9"/>
<feature type="region of interest" description="Disordered" evidence="2">
    <location>
        <begin position="192"/>
        <end position="219"/>
    </location>
</feature>
<feature type="region of interest" description="Disordered" evidence="2">
    <location>
        <begin position="135"/>
        <end position="166"/>
    </location>
</feature>
<dbReference type="InterPro" id="IPR011989">
    <property type="entry name" value="ARM-like"/>
</dbReference>
<keyword evidence="6" id="KW-1185">Reference proteome</keyword>
<evidence type="ECO:0000259" key="3">
    <source>
        <dbReference type="PROSITE" id="PS51232"/>
    </source>
</evidence>
<feature type="compositionally biased region" description="Basic and acidic residues" evidence="2">
    <location>
        <begin position="192"/>
        <end position="208"/>
    </location>
</feature>
<dbReference type="EMBL" id="JBJQND010000004">
    <property type="protein sequence ID" value="KAL3878403.1"/>
    <property type="molecule type" value="Genomic_DNA"/>
</dbReference>
<dbReference type="Gene3D" id="1.25.10.10">
    <property type="entry name" value="Leucine-rich Repeat Variant"/>
    <property type="match status" value="1"/>
</dbReference>
<organism evidence="5 6">
    <name type="scientific">Sinanodonta woodiana</name>
    <name type="common">Chinese pond mussel</name>
    <name type="synonym">Anodonta woodiana</name>
    <dbReference type="NCBI Taxonomy" id="1069815"/>
    <lineage>
        <taxon>Eukaryota</taxon>
        <taxon>Metazoa</taxon>
        <taxon>Spiralia</taxon>
        <taxon>Lophotrochozoa</taxon>
        <taxon>Mollusca</taxon>
        <taxon>Bivalvia</taxon>
        <taxon>Autobranchia</taxon>
        <taxon>Heteroconchia</taxon>
        <taxon>Palaeoheterodonta</taxon>
        <taxon>Unionida</taxon>
        <taxon>Unionoidea</taxon>
        <taxon>Unionidae</taxon>
        <taxon>Unioninae</taxon>
        <taxon>Sinanodonta</taxon>
    </lineage>
</organism>
<evidence type="ECO:0000256" key="1">
    <source>
        <dbReference type="SAM" id="Coils"/>
    </source>
</evidence>
<feature type="region of interest" description="Disordered" evidence="2">
    <location>
        <begin position="1146"/>
        <end position="1177"/>
    </location>
</feature>
<reference evidence="5 6" key="1">
    <citation type="submission" date="2024-11" db="EMBL/GenBank/DDBJ databases">
        <title>Chromosome-level genome assembly of the freshwater bivalve Anodonta woodiana.</title>
        <authorList>
            <person name="Chen X."/>
        </authorList>
    </citation>
    <scope>NUCLEOTIDE SEQUENCE [LARGE SCALE GENOMIC DNA]</scope>
    <source>
        <strain evidence="5">MN2024</strain>
        <tissue evidence="5">Gills</tissue>
    </source>
</reference>
<dbReference type="InterPro" id="IPR042201">
    <property type="entry name" value="FH2_Formin_sf"/>
</dbReference>
<feature type="coiled-coil region" evidence="1">
    <location>
        <begin position="1048"/>
        <end position="1104"/>
    </location>
</feature>
<feature type="compositionally biased region" description="Pro residues" evidence="2">
    <location>
        <begin position="647"/>
        <end position="659"/>
    </location>
</feature>
<dbReference type="InterPro" id="IPR010472">
    <property type="entry name" value="FH3_dom"/>
</dbReference>
<evidence type="ECO:0000259" key="4">
    <source>
        <dbReference type="PROSITE" id="PS51444"/>
    </source>
</evidence>
<evidence type="ECO:0008006" key="7">
    <source>
        <dbReference type="Google" id="ProtNLM"/>
    </source>
</evidence>
<evidence type="ECO:0000256" key="2">
    <source>
        <dbReference type="SAM" id="MobiDB-lite"/>
    </source>
</evidence>
<feature type="compositionally biased region" description="Basic and acidic residues" evidence="2">
    <location>
        <begin position="140"/>
        <end position="166"/>
    </location>
</feature>
<dbReference type="PANTHER" id="PTHR46345:SF8">
    <property type="entry name" value="FORMIN 3, ISOFORM B"/>
    <property type="match status" value="1"/>
</dbReference>
<dbReference type="PANTHER" id="PTHR46345">
    <property type="entry name" value="INVERTED FORMIN-2"/>
    <property type="match status" value="1"/>
</dbReference>
<feature type="compositionally biased region" description="Polar residues" evidence="2">
    <location>
        <begin position="637"/>
        <end position="646"/>
    </location>
</feature>
<protein>
    <recommendedName>
        <fullName evidence="7">Inverted formin-2</fullName>
    </recommendedName>
</protein>
<dbReference type="InterPro" id="IPR014768">
    <property type="entry name" value="GBD/FH3_dom"/>
</dbReference>
<dbReference type="SMART" id="SM01139">
    <property type="entry name" value="Drf_FH3"/>
    <property type="match status" value="1"/>
</dbReference>
<dbReference type="Pfam" id="PF06367">
    <property type="entry name" value="Drf_FH3"/>
    <property type="match status" value="1"/>
</dbReference>
<gene>
    <name evidence="5" type="ORF">ACJMK2_030756</name>
</gene>
<dbReference type="InterPro" id="IPR015425">
    <property type="entry name" value="FH2_Formin"/>
</dbReference>